<feature type="domain" description="Glycosyltransferase subfamily 4-like N-terminal" evidence="1">
    <location>
        <begin position="79"/>
        <end position="171"/>
    </location>
</feature>
<reference evidence="2 3" key="1">
    <citation type="submission" date="2019-04" db="EMBL/GenBank/DDBJ databases">
        <title>Draft Whole-Genome sequence of the purple photosynthetic bacterium Rhodobacter capsulatus SP108 with an indigenous class A beta-lactamase.</title>
        <authorList>
            <person name="Robertson S."/>
            <person name="Meyer T.E."/>
            <person name="Kyndt J.A."/>
        </authorList>
    </citation>
    <scope>NUCLEOTIDE SEQUENCE [LARGE SCALE GENOMIC DNA]</scope>
    <source>
        <strain evidence="2 3">SP108</strain>
    </source>
</reference>
<dbReference type="Pfam" id="PF13439">
    <property type="entry name" value="Glyco_transf_4"/>
    <property type="match status" value="1"/>
</dbReference>
<evidence type="ECO:0000313" key="3">
    <source>
        <dbReference type="Proteomes" id="UP000310597"/>
    </source>
</evidence>
<keyword evidence="2" id="KW-0808">Transferase</keyword>
<accession>A0A4U1JRI9</accession>
<dbReference type="PANTHER" id="PTHR45947">
    <property type="entry name" value="SULFOQUINOVOSYL TRANSFERASE SQD2"/>
    <property type="match status" value="1"/>
</dbReference>
<dbReference type="InterPro" id="IPR050194">
    <property type="entry name" value="Glycosyltransferase_grp1"/>
</dbReference>
<dbReference type="InterPro" id="IPR028098">
    <property type="entry name" value="Glyco_trans_4-like_N"/>
</dbReference>
<dbReference type="Proteomes" id="UP000310597">
    <property type="component" value="Unassembled WGS sequence"/>
</dbReference>
<dbReference type="AlphaFoldDB" id="A0A4U1JRI9"/>
<dbReference type="Gene3D" id="3.40.50.2000">
    <property type="entry name" value="Glycogen Phosphorylase B"/>
    <property type="match status" value="2"/>
</dbReference>
<proteinExistence type="predicted"/>
<dbReference type="OrthoDB" id="9801609at2"/>
<dbReference type="EMBL" id="SWJZ01000026">
    <property type="protein sequence ID" value="TKD21721.1"/>
    <property type="molecule type" value="Genomic_DNA"/>
</dbReference>
<evidence type="ECO:0000313" key="2">
    <source>
        <dbReference type="EMBL" id="TKD21721.1"/>
    </source>
</evidence>
<dbReference type="SUPFAM" id="SSF53756">
    <property type="entry name" value="UDP-Glycosyltransferase/glycogen phosphorylase"/>
    <property type="match status" value="1"/>
</dbReference>
<organism evidence="2 3">
    <name type="scientific">Rhodobacter capsulatus</name>
    <name type="common">Rhodopseudomonas capsulata</name>
    <dbReference type="NCBI Taxonomy" id="1061"/>
    <lineage>
        <taxon>Bacteria</taxon>
        <taxon>Pseudomonadati</taxon>
        <taxon>Pseudomonadota</taxon>
        <taxon>Alphaproteobacteria</taxon>
        <taxon>Rhodobacterales</taxon>
        <taxon>Rhodobacter group</taxon>
        <taxon>Rhodobacter</taxon>
    </lineage>
</organism>
<dbReference type="GO" id="GO:0016757">
    <property type="term" value="F:glycosyltransferase activity"/>
    <property type="evidence" value="ECO:0007669"/>
    <property type="project" value="UniProtKB-ARBA"/>
</dbReference>
<evidence type="ECO:0000259" key="1">
    <source>
        <dbReference type="Pfam" id="PF13439"/>
    </source>
</evidence>
<dbReference type="Pfam" id="PF13692">
    <property type="entry name" value="Glyco_trans_1_4"/>
    <property type="match status" value="1"/>
</dbReference>
<name>A0A4U1JRI9_RHOCA</name>
<sequence>MIDAARSPCDELRDLPVRLADPGGRLLPLNVLFHRDYKTFSGGHLKVWDYYQHTRACDRYRAQVYLAPNAAPGAPWEGDPGLVDHYDPTRADILFLAGLDWTALAAHPGIEDRIPVVNLVQGLRHAMPHMPHFGFLSRRATRICVSQAVAEALQATGICNGPIHVIPNGIDFGVLPDSATASACDIFISGAKRPKLAAALAARLQAEGYRVHLQIPPLPRPEFLARMARAPIAVLLPQPQEGFYLPALEAMALGRVVICPDCGGNRSFCIDRVTALMPPAALAPLAQAVAEASRSPGLAQALRQRAKEISKIHDIRAERAAFLDLLRHIGPQ</sequence>
<gene>
    <name evidence="2" type="ORF">FBT96_08225</name>
</gene>
<comment type="caution">
    <text evidence="2">The sequence shown here is derived from an EMBL/GenBank/DDBJ whole genome shotgun (WGS) entry which is preliminary data.</text>
</comment>
<protein>
    <submittedName>
        <fullName evidence="2">Glycosyltransferase family 4 protein</fullName>
    </submittedName>
</protein>
<dbReference type="PANTHER" id="PTHR45947:SF3">
    <property type="entry name" value="SULFOQUINOVOSYL TRANSFERASE SQD2"/>
    <property type="match status" value="1"/>
</dbReference>